<evidence type="ECO:0000313" key="2">
    <source>
        <dbReference type="EMBL" id="KAF2661613.1"/>
    </source>
</evidence>
<dbReference type="Proteomes" id="UP000799324">
    <property type="component" value="Unassembled WGS sequence"/>
</dbReference>
<protein>
    <recommendedName>
        <fullName evidence="1">C2H2-type domain-containing protein</fullName>
    </recommendedName>
</protein>
<feature type="domain" description="C2H2-type" evidence="1">
    <location>
        <begin position="138"/>
        <end position="158"/>
    </location>
</feature>
<dbReference type="InterPro" id="IPR013087">
    <property type="entry name" value="Znf_C2H2_type"/>
</dbReference>
<reference evidence="2" key="1">
    <citation type="journal article" date="2020" name="Stud. Mycol.">
        <title>101 Dothideomycetes genomes: a test case for predicting lifestyles and emergence of pathogens.</title>
        <authorList>
            <person name="Haridas S."/>
            <person name="Albert R."/>
            <person name="Binder M."/>
            <person name="Bloem J."/>
            <person name="Labutti K."/>
            <person name="Salamov A."/>
            <person name="Andreopoulos B."/>
            <person name="Baker S."/>
            <person name="Barry K."/>
            <person name="Bills G."/>
            <person name="Bluhm B."/>
            <person name="Cannon C."/>
            <person name="Castanera R."/>
            <person name="Culley D."/>
            <person name="Daum C."/>
            <person name="Ezra D."/>
            <person name="Gonzalez J."/>
            <person name="Henrissat B."/>
            <person name="Kuo A."/>
            <person name="Liang C."/>
            <person name="Lipzen A."/>
            <person name="Lutzoni F."/>
            <person name="Magnuson J."/>
            <person name="Mondo S."/>
            <person name="Nolan M."/>
            <person name="Ohm R."/>
            <person name="Pangilinan J."/>
            <person name="Park H.-J."/>
            <person name="Ramirez L."/>
            <person name="Alfaro M."/>
            <person name="Sun H."/>
            <person name="Tritt A."/>
            <person name="Yoshinaga Y."/>
            <person name="Zwiers L.-H."/>
            <person name="Turgeon B."/>
            <person name="Goodwin S."/>
            <person name="Spatafora J."/>
            <person name="Crous P."/>
            <person name="Grigoriev I."/>
        </authorList>
    </citation>
    <scope>NUCLEOTIDE SEQUENCE</scope>
    <source>
        <strain evidence="2">CBS 122681</strain>
    </source>
</reference>
<dbReference type="SMART" id="SM00355">
    <property type="entry name" value="ZnF_C2H2"/>
    <property type="match status" value="3"/>
</dbReference>
<name>A0A6A6TRP4_9PLEO</name>
<dbReference type="EMBL" id="MU004293">
    <property type="protein sequence ID" value="KAF2661613.1"/>
    <property type="molecule type" value="Genomic_DNA"/>
</dbReference>
<sequence>MRSTASPPPPPTVPPQQVSGTGYPCFFPDCTHTAPTQVALHDHHQRTHTNLPLHRCPVSSCPSFLSNEIFTHTAHFEAHMSSCHASYQFTCDMCAADAARLGRPKNSLVFGRRGEYGTYGALKRHQELAHGVRASWTCGHCGEVVGRQKEYVLHLKRHREVDARVKRRAEMKARREEERGGIKGEVVVKEEVVDDGEWMDVIVKVEGD</sequence>
<evidence type="ECO:0000313" key="3">
    <source>
        <dbReference type="Proteomes" id="UP000799324"/>
    </source>
</evidence>
<proteinExistence type="predicted"/>
<dbReference type="PROSITE" id="PS00028">
    <property type="entry name" value="ZINC_FINGER_C2H2_1"/>
    <property type="match status" value="1"/>
</dbReference>
<keyword evidence="3" id="KW-1185">Reference proteome</keyword>
<accession>A0A6A6TRP4</accession>
<organism evidence="2 3">
    <name type="scientific">Lophiostoma macrostomum CBS 122681</name>
    <dbReference type="NCBI Taxonomy" id="1314788"/>
    <lineage>
        <taxon>Eukaryota</taxon>
        <taxon>Fungi</taxon>
        <taxon>Dikarya</taxon>
        <taxon>Ascomycota</taxon>
        <taxon>Pezizomycotina</taxon>
        <taxon>Dothideomycetes</taxon>
        <taxon>Pleosporomycetidae</taxon>
        <taxon>Pleosporales</taxon>
        <taxon>Lophiostomataceae</taxon>
        <taxon>Lophiostoma</taxon>
    </lineage>
</organism>
<dbReference type="AlphaFoldDB" id="A0A6A6TRP4"/>
<evidence type="ECO:0000259" key="1">
    <source>
        <dbReference type="PROSITE" id="PS00028"/>
    </source>
</evidence>
<gene>
    <name evidence="2" type="ORF">K491DRAFT_753880</name>
</gene>